<dbReference type="EMBL" id="BPFZ01000009">
    <property type="protein sequence ID" value="GIU67368.1"/>
    <property type="molecule type" value="Genomic_DNA"/>
</dbReference>
<comment type="caution">
    <text evidence="4">The sequence shown here is derived from an EMBL/GenBank/DDBJ whole genome shotgun (WGS) entry which is preliminary data.</text>
</comment>
<feature type="compositionally biased region" description="Basic and acidic residues" evidence="2">
    <location>
        <begin position="1"/>
        <end position="11"/>
    </location>
</feature>
<feature type="region of interest" description="Disordered" evidence="2">
    <location>
        <begin position="1"/>
        <end position="92"/>
    </location>
</feature>
<name>A0ABQ4PXF7_9PROT</name>
<evidence type="ECO:0000313" key="5">
    <source>
        <dbReference type="Proteomes" id="UP001161064"/>
    </source>
</evidence>
<keyword evidence="1" id="KW-0175">Coiled coil</keyword>
<feature type="transmembrane region" description="Helical" evidence="3">
    <location>
        <begin position="143"/>
        <end position="165"/>
    </location>
</feature>
<sequence>MGPKDKSEHIHKVTQSMEAPAPATKTAKAMHADNQTEVEATAQKKSVPSLSTSVELSQASGGDLAARSDSDLDSTEPMQAAEAKMAWQTAAEEPDGNVSIKKRPAYKSTPTLLFSSIGLAMIWVAGVGHYIVQNINTLKTDEATMLVSFAVLLFGPVFALLSGLLGESLAKSQRESKLLLTAVRRLLHPNHVAEGAIRSTAQAVQGEIGRLEAALDQVEERLAQIETHVDQRTKALNQAGEIARHSAQSLVVTMEQERDHLKQVLASWSEITTLAATTTAQATVDLDQRAARLTEVAQSLAVQSSQVSELAAGSAERLDLAAGRATSAIADLDSAAMRGEAALTRAHDLMFLARMRADEAITSLETAVQSLNQAATGASQSAREASATIVGQAKETRDLSLATLDDVRTTAEANARAVVEALRAEAAAARLAGEETLKSLKASGEVMRETAEEARERASQQVIENQQRLEQARQTAFDVGHAADEFLESRVKEAQALIEQSSGLLDQTGVRIQERFSALAAACADQARSVEDVLDAMDRRLDQLPLEAEARAHAIETALNETLARLNAAGRKAADETAALDEAFQVRLRDSYAALAEVVHRLGGLSSVMAPIGLGGAQSASTLTAMQTAPSVPPQPEVSPPNPMGSSSLGSSPTDTHISTPNTYRPPDGLNAGTPSLRGRLAISSPIPLEEDPFAELQTDRNAAANSGRKGNWSWKQVLSTLDSKDGSTETSMVSALVSDLGLDLSLNETALEELNGLASRSRDQARRAVRNIIPTKVLAMRHRLSSDTDLRGAIVRFVEARREAASRGRLRDHEARLYFTADAALEA</sequence>
<dbReference type="Proteomes" id="UP001161064">
    <property type="component" value="Unassembled WGS sequence"/>
</dbReference>
<feature type="region of interest" description="Disordered" evidence="2">
    <location>
        <begin position="625"/>
        <end position="673"/>
    </location>
</feature>
<feature type="compositionally biased region" description="Polar residues" evidence="2">
    <location>
        <begin position="33"/>
        <end position="60"/>
    </location>
</feature>
<evidence type="ECO:0000256" key="2">
    <source>
        <dbReference type="SAM" id="MobiDB-lite"/>
    </source>
</evidence>
<feature type="coiled-coil region" evidence="1">
    <location>
        <begin position="437"/>
        <end position="475"/>
    </location>
</feature>
<reference evidence="4" key="1">
    <citation type="submission" date="2021-05" db="EMBL/GenBank/DDBJ databases">
        <authorList>
            <person name="Tanabe Y."/>
        </authorList>
    </citation>
    <scope>NUCLEOTIDE SEQUENCE</scope>
    <source>
        <strain evidence="4">BOTRYCO-1</strain>
    </source>
</reference>
<protein>
    <submittedName>
        <fullName evidence="4">Polar localization protein tipN</fullName>
    </submittedName>
</protein>
<feature type="compositionally biased region" description="Polar residues" evidence="2">
    <location>
        <begin position="644"/>
        <end position="663"/>
    </location>
</feature>
<evidence type="ECO:0000256" key="1">
    <source>
        <dbReference type="SAM" id="Coils"/>
    </source>
</evidence>
<keyword evidence="3" id="KW-0812">Transmembrane</keyword>
<feature type="transmembrane region" description="Helical" evidence="3">
    <location>
        <begin position="111"/>
        <end position="131"/>
    </location>
</feature>
<evidence type="ECO:0000256" key="3">
    <source>
        <dbReference type="SAM" id="Phobius"/>
    </source>
</evidence>
<evidence type="ECO:0000313" key="4">
    <source>
        <dbReference type="EMBL" id="GIU67368.1"/>
    </source>
</evidence>
<keyword evidence="3" id="KW-1133">Transmembrane helix</keyword>
<accession>A0ABQ4PXF7</accession>
<gene>
    <name evidence="4" type="primary">tipN</name>
    <name evidence="4" type="ORF">PsB1_1522</name>
</gene>
<proteinExistence type="predicted"/>
<keyword evidence="3" id="KW-0472">Membrane</keyword>
<feature type="compositionally biased region" description="Pro residues" evidence="2">
    <location>
        <begin position="631"/>
        <end position="643"/>
    </location>
</feature>
<organism evidence="4 5">
    <name type="scientific">Candidatus Phycosocius spiralis</name>
    <dbReference type="NCBI Taxonomy" id="2815099"/>
    <lineage>
        <taxon>Bacteria</taxon>
        <taxon>Pseudomonadati</taxon>
        <taxon>Pseudomonadota</taxon>
        <taxon>Alphaproteobacteria</taxon>
        <taxon>Caulobacterales</taxon>
        <taxon>Caulobacterales incertae sedis</taxon>
        <taxon>Candidatus Phycosocius</taxon>
    </lineage>
</organism>
<feature type="compositionally biased region" description="Low complexity" evidence="2">
    <location>
        <begin position="19"/>
        <end position="29"/>
    </location>
</feature>
<feature type="coiled-coil region" evidence="1">
    <location>
        <begin position="201"/>
        <end position="235"/>
    </location>
</feature>
<keyword evidence="5" id="KW-1185">Reference proteome</keyword>
<reference evidence="4" key="2">
    <citation type="journal article" date="2023" name="ISME Commun">
        <title>Characterization of a bloom-associated alphaproteobacterial lineage, 'Candidatus Phycosocius': insights into freshwater algal-bacterial interactions.</title>
        <authorList>
            <person name="Tanabe Y."/>
            <person name="Yamaguchi H."/>
            <person name="Yoshida M."/>
            <person name="Kai A."/>
            <person name="Okazaki Y."/>
        </authorList>
    </citation>
    <scope>NUCLEOTIDE SEQUENCE</scope>
    <source>
        <strain evidence="4">BOTRYCO-1</strain>
    </source>
</reference>